<evidence type="ECO:0000256" key="3">
    <source>
        <dbReference type="SAM" id="MobiDB-lite"/>
    </source>
</evidence>
<dbReference type="EMBL" id="BAAAZG010000038">
    <property type="protein sequence ID" value="GAA4084988.1"/>
    <property type="molecule type" value="Genomic_DNA"/>
</dbReference>
<feature type="domain" description="HTH tetR-type" evidence="4">
    <location>
        <begin position="42"/>
        <end position="102"/>
    </location>
</feature>
<name>A0ABP7WAS9_9ACTN</name>
<evidence type="ECO:0000256" key="2">
    <source>
        <dbReference type="PROSITE-ProRule" id="PRU00335"/>
    </source>
</evidence>
<dbReference type="InterPro" id="IPR001647">
    <property type="entry name" value="HTH_TetR"/>
</dbReference>
<dbReference type="Proteomes" id="UP001500683">
    <property type="component" value="Unassembled WGS sequence"/>
</dbReference>
<organism evidence="5 6">
    <name type="scientific">Actinomadura miaoliensis</name>
    <dbReference type="NCBI Taxonomy" id="430685"/>
    <lineage>
        <taxon>Bacteria</taxon>
        <taxon>Bacillati</taxon>
        <taxon>Actinomycetota</taxon>
        <taxon>Actinomycetes</taxon>
        <taxon>Streptosporangiales</taxon>
        <taxon>Thermomonosporaceae</taxon>
        <taxon>Actinomadura</taxon>
    </lineage>
</organism>
<feature type="compositionally biased region" description="Basic and acidic residues" evidence="3">
    <location>
        <begin position="26"/>
        <end position="40"/>
    </location>
</feature>
<dbReference type="Pfam" id="PF00440">
    <property type="entry name" value="TetR_N"/>
    <property type="match status" value="1"/>
</dbReference>
<dbReference type="PRINTS" id="PR00455">
    <property type="entry name" value="HTHTETR"/>
</dbReference>
<evidence type="ECO:0000313" key="5">
    <source>
        <dbReference type="EMBL" id="GAA4084988.1"/>
    </source>
</evidence>
<accession>A0ABP7WAS9</accession>
<dbReference type="SUPFAM" id="SSF46689">
    <property type="entry name" value="Homeodomain-like"/>
    <property type="match status" value="1"/>
</dbReference>
<feature type="DNA-binding region" description="H-T-H motif" evidence="2">
    <location>
        <begin position="65"/>
        <end position="84"/>
    </location>
</feature>
<dbReference type="SUPFAM" id="SSF48498">
    <property type="entry name" value="Tetracyclin repressor-like, C-terminal domain"/>
    <property type="match status" value="1"/>
</dbReference>
<dbReference type="RefSeq" id="WP_344952395.1">
    <property type="nucleotide sequence ID" value="NZ_BAAAZG010000038.1"/>
</dbReference>
<evidence type="ECO:0000259" key="4">
    <source>
        <dbReference type="PROSITE" id="PS50977"/>
    </source>
</evidence>
<keyword evidence="1 2" id="KW-0238">DNA-binding</keyword>
<dbReference type="PROSITE" id="PS50977">
    <property type="entry name" value="HTH_TETR_2"/>
    <property type="match status" value="1"/>
</dbReference>
<reference evidence="6" key="1">
    <citation type="journal article" date="2019" name="Int. J. Syst. Evol. Microbiol.">
        <title>The Global Catalogue of Microorganisms (GCM) 10K type strain sequencing project: providing services to taxonomists for standard genome sequencing and annotation.</title>
        <authorList>
            <consortium name="The Broad Institute Genomics Platform"/>
            <consortium name="The Broad Institute Genome Sequencing Center for Infectious Disease"/>
            <person name="Wu L."/>
            <person name="Ma J."/>
        </authorList>
    </citation>
    <scope>NUCLEOTIDE SEQUENCE [LARGE SCALE GENOMIC DNA]</scope>
    <source>
        <strain evidence="6">JCM 16702</strain>
    </source>
</reference>
<feature type="region of interest" description="Disordered" evidence="3">
    <location>
        <begin position="1"/>
        <end position="41"/>
    </location>
</feature>
<dbReference type="InterPro" id="IPR009057">
    <property type="entry name" value="Homeodomain-like_sf"/>
</dbReference>
<evidence type="ECO:0000256" key="1">
    <source>
        <dbReference type="ARBA" id="ARBA00023125"/>
    </source>
</evidence>
<keyword evidence="6" id="KW-1185">Reference proteome</keyword>
<sequence length="222" mass="24073">MSEADTRGQGGAPPSARRALPLLGPDAERAPRGGRAERADAAQNRRRILAAAADLIATRGVETLSMDEVARVAGVGVGTVYRRFRDRAGLLYAVLDDRERDFQTAFLQGPPPLGPGADPLDRVRAFLHALADRTEDQMDLLLMAESDSPDARFNDGSYELYRMHLETLIARIRPSADAAYVADALLAPLAANLFRHQRRTRGMSLERVKAGLDDLVAGLTAS</sequence>
<gene>
    <name evidence="5" type="ORF">GCM10022214_51190</name>
</gene>
<dbReference type="InterPro" id="IPR036271">
    <property type="entry name" value="Tet_transcr_reg_TetR-rel_C_sf"/>
</dbReference>
<evidence type="ECO:0000313" key="6">
    <source>
        <dbReference type="Proteomes" id="UP001500683"/>
    </source>
</evidence>
<comment type="caution">
    <text evidence="5">The sequence shown here is derived from an EMBL/GenBank/DDBJ whole genome shotgun (WGS) entry which is preliminary data.</text>
</comment>
<dbReference type="PANTHER" id="PTHR30055:SF209">
    <property type="entry name" value="POSSIBLE TRANSCRIPTIONAL REGULATORY PROTEIN (PROBABLY TETR-FAMILY)"/>
    <property type="match status" value="1"/>
</dbReference>
<proteinExistence type="predicted"/>
<dbReference type="Gene3D" id="1.10.357.10">
    <property type="entry name" value="Tetracycline Repressor, domain 2"/>
    <property type="match status" value="1"/>
</dbReference>
<protein>
    <submittedName>
        <fullName evidence="5">TetR/AcrR family transcriptional regulator</fullName>
    </submittedName>
</protein>
<dbReference type="InterPro" id="IPR050109">
    <property type="entry name" value="HTH-type_TetR-like_transc_reg"/>
</dbReference>
<dbReference type="PANTHER" id="PTHR30055">
    <property type="entry name" value="HTH-TYPE TRANSCRIPTIONAL REGULATOR RUTR"/>
    <property type="match status" value="1"/>
</dbReference>